<evidence type="ECO:0000256" key="1">
    <source>
        <dbReference type="SAM" id="MobiDB-lite"/>
    </source>
</evidence>
<feature type="region of interest" description="Disordered" evidence="1">
    <location>
        <begin position="215"/>
        <end position="239"/>
    </location>
</feature>
<gene>
    <name evidence="2" type="ORF">PENCOP_c004G04707</name>
</gene>
<dbReference type="AlphaFoldDB" id="A0A1V6UUM0"/>
<name>A0A1V6UUM0_9EURO</name>
<organism evidence="2 3">
    <name type="scientific">Penicillium coprophilum</name>
    <dbReference type="NCBI Taxonomy" id="36646"/>
    <lineage>
        <taxon>Eukaryota</taxon>
        <taxon>Fungi</taxon>
        <taxon>Dikarya</taxon>
        <taxon>Ascomycota</taxon>
        <taxon>Pezizomycotina</taxon>
        <taxon>Eurotiomycetes</taxon>
        <taxon>Eurotiomycetidae</taxon>
        <taxon>Eurotiales</taxon>
        <taxon>Aspergillaceae</taxon>
        <taxon>Penicillium</taxon>
    </lineage>
</organism>
<evidence type="ECO:0000313" key="2">
    <source>
        <dbReference type="EMBL" id="OQE42105.1"/>
    </source>
</evidence>
<sequence length="413" mass="47301">MCDKKETEEIFSYMFRGHLNERGIQGFVPFATLNAQWVWMKNKQDPVWSHVHVNTAFETNGEWKEIITKIESVAKTLRFQLREKTEDDTNTSRWGSLVSEGEQSIASHEPAAPMLHHTLSTPETLNPMVLLCPTRDHVFGERPRTSQSIDEAMDHTATQTVCQQNYPYINIPITLHGSTEPVVTSDGKLCLWCDHEGTNYESEDVQELQYEDYDTDSGYEDTSHANQPLNQQEKPRMRESTQGFKRLMRELDGEGPYSDEELLDSEREEFEMTPQESPPELCPFGDPHLPMPLDLEQETLGSGPNSNWFADRSAANLAEFGTPSISMEDRSGALDDDPIPTQTTLSKFRFTQTRTDHDRALQYEWSSDDETRVENLRQISVEVLSQIENQSITHASRPEVDILMYDGNTWTQV</sequence>
<keyword evidence="3" id="KW-1185">Reference proteome</keyword>
<reference evidence="3" key="1">
    <citation type="journal article" date="2017" name="Nat. Microbiol.">
        <title>Global analysis of biosynthetic gene clusters reveals vast potential of secondary metabolite production in Penicillium species.</title>
        <authorList>
            <person name="Nielsen J.C."/>
            <person name="Grijseels S."/>
            <person name="Prigent S."/>
            <person name="Ji B."/>
            <person name="Dainat J."/>
            <person name="Nielsen K.F."/>
            <person name="Frisvad J.C."/>
            <person name="Workman M."/>
            <person name="Nielsen J."/>
        </authorList>
    </citation>
    <scope>NUCLEOTIDE SEQUENCE [LARGE SCALE GENOMIC DNA]</scope>
    <source>
        <strain evidence="3">IBT 31321</strain>
    </source>
</reference>
<dbReference type="EMBL" id="MDDG01000004">
    <property type="protein sequence ID" value="OQE42105.1"/>
    <property type="molecule type" value="Genomic_DNA"/>
</dbReference>
<evidence type="ECO:0000313" key="3">
    <source>
        <dbReference type="Proteomes" id="UP000191500"/>
    </source>
</evidence>
<accession>A0A1V6UUM0</accession>
<dbReference type="Proteomes" id="UP000191500">
    <property type="component" value="Unassembled WGS sequence"/>
</dbReference>
<proteinExistence type="predicted"/>
<comment type="caution">
    <text evidence="2">The sequence shown here is derived from an EMBL/GenBank/DDBJ whole genome shotgun (WGS) entry which is preliminary data.</text>
</comment>
<protein>
    <submittedName>
        <fullName evidence="2">Uncharacterized protein</fullName>
    </submittedName>
</protein>